<evidence type="ECO:0000313" key="2">
    <source>
        <dbReference type="Proteomes" id="UP001153954"/>
    </source>
</evidence>
<dbReference type="InterPro" id="IPR052709">
    <property type="entry name" value="Transposase-MT_Hybrid"/>
</dbReference>
<dbReference type="GO" id="GO:0003676">
    <property type="term" value="F:nucleic acid binding"/>
    <property type="evidence" value="ECO:0007669"/>
    <property type="project" value="InterPro"/>
</dbReference>
<dbReference type="InterPro" id="IPR001888">
    <property type="entry name" value="Transposase_1"/>
</dbReference>
<accession>A0AAU9V9J7</accession>
<evidence type="ECO:0000313" key="1">
    <source>
        <dbReference type="EMBL" id="CAH2108695.1"/>
    </source>
</evidence>
<reference evidence="1" key="1">
    <citation type="submission" date="2022-03" db="EMBL/GenBank/DDBJ databases">
        <authorList>
            <person name="Tunstrom K."/>
        </authorList>
    </citation>
    <scope>NUCLEOTIDE SEQUENCE</scope>
</reference>
<gene>
    <name evidence="1" type="ORF">EEDITHA_LOCUS22603</name>
</gene>
<dbReference type="Pfam" id="PF01359">
    <property type="entry name" value="Transposase_1"/>
    <property type="match status" value="1"/>
</dbReference>
<name>A0AAU9V9J7_EUPED</name>
<organism evidence="1 2">
    <name type="scientific">Euphydryas editha</name>
    <name type="common">Edith's checkerspot</name>
    <dbReference type="NCBI Taxonomy" id="104508"/>
    <lineage>
        <taxon>Eukaryota</taxon>
        <taxon>Metazoa</taxon>
        <taxon>Ecdysozoa</taxon>
        <taxon>Arthropoda</taxon>
        <taxon>Hexapoda</taxon>
        <taxon>Insecta</taxon>
        <taxon>Pterygota</taxon>
        <taxon>Neoptera</taxon>
        <taxon>Endopterygota</taxon>
        <taxon>Lepidoptera</taxon>
        <taxon>Glossata</taxon>
        <taxon>Ditrysia</taxon>
        <taxon>Papilionoidea</taxon>
        <taxon>Nymphalidae</taxon>
        <taxon>Nymphalinae</taxon>
        <taxon>Euphydryas</taxon>
    </lineage>
</organism>
<dbReference type="PANTHER" id="PTHR46060:SF1">
    <property type="entry name" value="MARINER MOS1 TRANSPOSASE-LIKE PROTEIN"/>
    <property type="match status" value="1"/>
</dbReference>
<dbReference type="InterPro" id="IPR036397">
    <property type="entry name" value="RNaseH_sf"/>
</dbReference>
<dbReference type="EMBL" id="CAKOGL010000031">
    <property type="protein sequence ID" value="CAH2108695.1"/>
    <property type="molecule type" value="Genomic_DNA"/>
</dbReference>
<comment type="caution">
    <text evidence="1">The sequence shown here is derived from an EMBL/GenBank/DDBJ whole genome shotgun (WGS) entry which is preliminary data.</text>
</comment>
<evidence type="ECO:0008006" key="3">
    <source>
        <dbReference type="Google" id="ProtNLM"/>
    </source>
</evidence>
<dbReference type="Proteomes" id="UP001153954">
    <property type="component" value="Unassembled WGS sequence"/>
</dbReference>
<keyword evidence="2" id="KW-1185">Reference proteome</keyword>
<dbReference type="Gene3D" id="3.30.420.10">
    <property type="entry name" value="Ribonuclease H-like superfamily/Ribonuclease H"/>
    <property type="match status" value="1"/>
</dbReference>
<proteinExistence type="predicted"/>
<dbReference type="PANTHER" id="PTHR46060">
    <property type="entry name" value="MARINER MOS1 TRANSPOSASE-LIKE PROTEIN"/>
    <property type="match status" value="1"/>
</dbReference>
<protein>
    <recommendedName>
        <fullName evidence="3">Transposase</fullName>
    </recommendedName>
</protein>
<sequence length="119" mass="13933">MIDYLKKEASITGSYYSEQKKKLREAIKDKRRGKFRAKVLFHRDNAPSHKAQVMLDAIREAGFELVNPSLFSRPSPQRLLFPRLKKHLRGQKFADDSEVMAAVQAFFEEQDNFFNEIQL</sequence>
<dbReference type="AlphaFoldDB" id="A0AAU9V9J7"/>